<feature type="compositionally biased region" description="Low complexity" evidence="1">
    <location>
        <begin position="141"/>
        <end position="154"/>
    </location>
</feature>
<name>A0ABD1XC10_9LAMI</name>
<accession>A0ABD1XC10</accession>
<evidence type="ECO:0000256" key="1">
    <source>
        <dbReference type="SAM" id="MobiDB-lite"/>
    </source>
</evidence>
<sequence>MTIVGSLPNLQVLKLIGGSFVGLEWEPKEGEFLQLKYLRLCEINLENWIANNIHFPSLVCLVIDICEYLEIPCGIGEIPTLELIKVYNCSDSVVTSAKQIEEEQHSSGNDYLQRLPRRSVFAAIVSSTHHPFPPPSDSTAFSPPFNSTSNSSNSQVSTDKKVYNLTRTGSVLVDCNEEDFESICILVDHDEDDFRFRFQRMVEIVGEEFENGRCR</sequence>
<dbReference type="Proteomes" id="UP001604277">
    <property type="component" value="Unassembled WGS sequence"/>
</dbReference>
<comment type="caution">
    <text evidence="2">The sequence shown here is derived from an EMBL/GenBank/DDBJ whole genome shotgun (WGS) entry which is preliminary data.</text>
</comment>
<organism evidence="2 3">
    <name type="scientific">Forsythia ovata</name>
    <dbReference type="NCBI Taxonomy" id="205694"/>
    <lineage>
        <taxon>Eukaryota</taxon>
        <taxon>Viridiplantae</taxon>
        <taxon>Streptophyta</taxon>
        <taxon>Embryophyta</taxon>
        <taxon>Tracheophyta</taxon>
        <taxon>Spermatophyta</taxon>
        <taxon>Magnoliopsida</taxon>
        <taxon>eudicotyledons</taxon>
        <taxon>Gunneridae</taxon>
        <taxon>Pentapetalae</taxon>
        <taxon>asterids</taxon>
        <taxon>lamiids</taxon>
        <taxon>Lamiales</taxon>
        <taxon>Oleaceae</taxon>
        <taxon>Forsythieae</taxon>
        <taxon>Forsythia</taxon>
    </lineage>
</organism>
<reference evidence="3" key="1">
    <citation type="submission" date="2024-07" db="EMBL/GenBank/DDBJ databases">
        <title>Two chromosome-level genome assemblies of Korean endemic species Abeliophyllum distichum and Forsythia ovata (Oleaceae).</title>
        <authorList>
            <person name="Jang H."/>
        </authorList>
    </citation>
    <scope>NUCLEOTIDE SEQUENCE [LARGE SCALE GENOMIC DNA]</scope>
</reference>
<dbReference type="PANTHER" id="PTHR15140:SF37">
    <property type="entry name" value="UBIQUITIN-LIKE DOMAIN-CONTAINING PROTEIN"/>
    <property type="match status" value="1"/>
</dbReference>
<dbReference type="PANTHER" id="PTHR15140">
    <property type="entry name" value="TUBULIN-SPECIFIC CHAPERONE E"/>
    <property type="match status" value="1"/>
</dbReference>
<dbReference type="AlphaFoldDB" id="A0ABD1XC10"/>
<gene>
    <name evidence="2" type="ORF">Fot_04250</name>
</gene>
<evidence type="ECO:0000313" key="2">
    <source>
        <dbReference type="EMBL" id="KAL2559511.1"/>
    </source>
</evidence>
<dbReference type="InterPro" id="IPR032675">
    <property type="entry name" value="LRR_dom_sf"/>
</dbReference>
<evidence type="ECO:0000313" key="3">
    <source>
        <dbReference type="Proteomes" id="UP001604277"/>
    </source>
</evidence>
<feature type="region of interest" description="Disordered" evidence="1">
    <location>
        <begin position="132"/>
        <end position="157"/>
    </location>
</feature>
<keyword evidence="3" id="KW-1185">Reference proteome</keyword>
<dbReference type="EMBL" id="JBFOLJ010000001">
    <property type="protein sequence ID" value="KAL2559511.1"/>
    <property type="molecule type" value="Genomic_DNA"/>
</dbReference>
<dbReference type="SUPFAM" id="SSF52058">
    <property type="entry name" value="L domain-like"/>
    <property type="match status" value="1"/>
</dbReference>
<dbReference type="Gene3D" id="3.80.10.10">
    <property type="entry name" value="Ribonuclease Inhibitor"/>
    <property type="match status" value="1"/>
</dbReference>
<proteinExistence type="predicted"/>
<protein>
    <submittedName>
        <fullName evidence="2">Late blight resistance protein-like protein R1A-10</fullName>
    </submittedName>
</protein>